<dbReference type="EMBL" id="JANEYG010000020">
    <property type="protein sequence ID" value="KAJ8919223.1"/>
    <property type="molecule type" value="Genomic_DNA"/>
</dbReference>
<evidence type="ECO:0000313" key="5">
    <source>
        <dbReference type="Proteomes" id="UP001159042"/>
    </source>
</evidence>
<keyword evidence="5" id="KW-1185">Reference proteome</keyword>
<dbReference type="InterPro" id="IPR050473">
    <property type="entry name" value="A2M/Complement_sys"/>
</dbReference>
<dbReference type="InterPro" id="IPR036595">
    <property type="entry name" value="A-macroglobulin_rcpt-bd_sf"/>
</dbReference>
<dbReference type="SMART" id="SM01361">
    <property type="entry name" value="A2M_recep"/>
    <property type="match status" value="1"/>
</dbReference>
<evidence type="ECO:0000256" key="1">
    <source>
        <dbReference type="ARBA" id="ARBA00022729"/>
    </source>
</evidence>
<dbReference type="PANTHER" id="PTHR11412">
    <property type="entry name" value="MACROGLOBULIN / COMPLEMENT"/>
    <property type="match status" value="1"/>
</dbReference>
<keyword evidence="2" id="KW-0882">Thioester bond</keyword>
<dbReference type="Gene3D" id="1.50.10.20">
    <property type="match status" value="1"/>
</dbReference>
<dbReference type="Proteomes" id="UP001159042">
    <property type="component" value="Unassembled WGS sequence"/>
</dbReference>
<dbReference type="GO" id="GO:0005615">
    <property type="term" value="C:extracellular space"/>
    <property type="evidence" value="ECO:0007669"/>
    <property type="project" value="InterPro"/>
</dbReference>
<name>A0AAV8VY50_9CUCU</name>
<dbReference type="SUPFAM" id="SSF49410">
    <property type="entry name" value="Alpha-macroglobulin receptor domain"/>
    <property type="match status" value="1"/>
</dbReference>
<dbReference type="InterPro" id="IPR011626">
    <property type="entry name" value="Alpha-macroglobulin_TED"/>
</dbReference>
<comment type="caution">
    <text evidence="4">The sequence shown here is derived from an EMBL/GenBank/DDBJ whole genome shotgun (WGS) entry which is preliminary data.</text>
</comment>
<dbReference type="Pfam" id="PF07678">
    <property type="entry name" value="TED_complement"/>
    <property type="match status" value="1"/>
</dbReference>
<reference evidence="4 5" key="1">
    <citation type="journal article" date="2023" name="Insect Mol. Biol.">
        <title>Genome sequencing provides insights into the evolution of gene families encoding plant cell wall-degrading enzymes in longhorned beetles.</title>
        <authorList>
            <person name="Shin N.R."/>
            <person name="Okamura Y."/>
            <person name="Kirsch R."/>
            <person name="Pauchet Y."/>
        </authorList>
    </citation>
    <scope>NUCLEOTIDE SEQUENCE [LARGE SCALE GENOMIC DNA]</scope>
    <source>
        <strain evidence="4">EAD_L_NR</strain>
    </source>
</reference>
<keyword evidence="1" id="KW-0732">Signal</keyword>
<dbReference type="Gene3D" id="2.60.40.690">
    <property type="entry name" value="Alpha-macroglobulin, receptor-binding domain"/>
    <property type="match status" value="1"/>
</dbReference>
<evidence type="ECO:0000256" key="2">
    <source>
        <dbReference type="ARBA" id="ARBA00022966"/>
    </source>
</evidence>
<proteinExistence type="predicted"/>
<dbReference type="SUPFAM" id="SSF48239">
    <property type="entry name" value="Terpenoid cyclases/Protein prenyltransferases"/>
    <property type="match status" value="1"/>
</dbReference>
<dbReference type="AlphaFoldDB" id="A0AAV8VY50"/>
<sequence length="875" mass="97263">MKPITIWNFNEESGFSQVLHLDTPKSVVPGSEWGELLVAGGLALPAINKRIEGGGLTGALASLSPLLTLQHLGRKANETERLQVLQTLPGSIQSILSYRKVDNSFSEHQMLGSHRVTVSILEALTKVQTYFSVDPDLIQAIKRWVQLRQEDDGRFTPLDADLKLPSTYGFNPTKKNLTSEAMVFENVVEITAETVIALYEIGIESDADSDTLQKAKIFLENSLPNVESPETIAAVTLALVLVRSATAAWAIEKLRNASTTEDGEFGWPHFMPRRDAADWLYESGSGKTLKEPLVATVDEYKASLYALTTFCLIGDLKSAESVARFLFYRSHMLDKHQELLYPAVKAFSQYDTLAKDQHRSLTVSLATSGMELTDTIELDSTKPSQVLYLPSLPTKVFVYATGAGCATIQGKTTFSTYSAKSKTQLLELWSGVVEEILPDRSSVEEIEGKLPMLKLKTCFKWKGNKPSAVLRLEINLFSGFELTTTPPQLLSPPQDMAEMQHSYHANKLWFIFANVSTACPICVQFVARSGFVITSLRPAYAKIYPASREDLAAETFFHAQFKSNLLKSVTADDMITWFGTNGTNMENILDVPSECKVKEPVAATNISEEKVVTASTATFSPLILQDVNLIALPTSIPYLQTTEDPIMNEIDATSTNNLNDGNEKNITVISNILTTEQTTVVGDLLLVEVKNTSVSTFTTENPEENEERNTIPHDDVVVKLISPQLFINNITNKEQSNTITKTTTTEIPTTILKYFEITSTATPKITQSTEEQTKSSPVPKLAEVKLHSPIKHINKEEVHIIPKINDKIREEQEEQITFAPEIKNDQYILLDKEALWGMLKEVVNDEFKKKTDSKIIQSGKIKHELTSVDVTLYIH</sequence>
<feature type="domain" description="Alpha-macroglobulin receptor-binding" evidence="3">
    <location>
        <begin position="467"/>
        <end position="557"/>
    </location>
</feature>
<organism evidence="4 5">
    <name type="scientific">Exocentrus adspersus</name>
    <dbReference type="NCBI Taxonomy" id="1586481"/>
    <lineage>
        <taxon>Eukaryota</taxon>
        <taxon>Metazoa</taxon>
        <taxon>Ecdysozoa</taxon>
        <taxon>Arthropoda</taxon>
        <taxon>Hexapoda</taxon>
        <taxon>Insecta</taxon>
        <taxon>Pterygota</taxon>
        <taxon>Neoptera</taxon>
        <taxon>Endopterygota</taxon>
        <taxon>Coleoptera</taxon>
        <taxon>Polyphaga</taxon>
        <taxon>Cucujiformia</taxon>
        <taxon>Chrysomeloidea</taxon>
        <taxon>Cerambycidae</taxon>
        <taxon>Lamiinae</taxon>
        <taxon>Acanthocinini</taxon>
        <taxon>Exocentrus</taxon>
    </lineage>
</organism>
<protein>
    <recommendedName>
        <fullName evidence="3">Alpha-macroglobulin receptor-binding domain-containing protein</fullName>
    </recommendedName>
</protein>
<dbReference type="PANTHER" id="PTHR11412:SF136">
    <property type="entry name" value="CD109 ANTIGEN"/>
    <property type="match status" value="1"/>
</dbReference>
<dbReference type="Pfam" id="PF07677">
    <property type="entry name" value="A2M_recep"/>
    <property type="match status" value="1"/>
</dbReference>
<evidence type="ECO:0000259" key="3">
    <source>
        <dbReference type="SMART" id="SM01361"/>
    </source>
</evidence>
<dbReference type="InterPro" id="IPR009048">
    <property type="entry name" value="A-macroglobulin_rcpt-bd"/>
</dbReference>
<accession>A0AAV8VY50</accession>
<dbReference type="InterPro" id="IPR008930">
    <property type="entry name" value="Terpenoid_cyclase/PrenylTrfase"/>
</dbReference>
<evidence type="ECO:0000313" key="4">
    <source>
        <dbReference type="EMBL" id="KAJ8919223.1"/>
    </source>
</evidence>
<gene>
    <name evidence="4" type="ORF">NQ315_012211</name>
</gene>